<feature type="transmembrane region" description="Helical" evidence="15">
    <location>
        <begin position="12"/>
        <end position="34"/>
    </location>
</feature>
<feature type="domain" description="PpiC" evidence="16">
    <location>
        <begin position="270"/>
        <end position="357"/>
    </location>
</feature>
<evidence type="ECO:0000259" key="16">
    <source>
        <dbReference type="PROSITE" id="PS50198"/>
    </source>
</evidence>
<dbReference type="PROSITE" id="PS50198">
    <property type="entry name" value="PPIC_PPIASE_2"/>
    <property type="match status" value="1"/>
</dbReference>
<dbReference type="InterPro" id="IPR027304">
    <property type="entry name" value="Trigger_fact/SurA_dom_sf"/>
</dbReference>
<evidence type="ECO:0000256" key="13">
    <source>
        <dbReference type="ARBA" id="ARBA00042775"/>
    </source>
</evidence>
<evidence type="ECO:0000256" key="15">
    <source>
        <dbReference type="SAM" id="Phobius"/>
    </source>
</evidence>
<keyword evidence="5 15" id="KW-0812">Transmembrane</keyword>
<evidence type="ECO:0000256" key="9">
    <source>
        <dbReference type="ARBA" id="ARBA00030642"/>
    </source>
</evidence>
<dbReference type="Pfam" id="PF13624">
    <property type="entry name" value="SurA_N_3"/>
    <property type="match status" value="1"/>
</dbReference>
<proteinExistence type="inferred from homology"/>
<dbReference type="SUPFAM" id="SSF109998">
    <property type="entry name" value="Triger factor/SurA peptide-binding domain-like"/>
    <property type="match status" value="1"/>
</dbReference>
<keyword evidence="4" id="KW-0997">Cell inner membrane</keyword>
<accession>A0ABT7ABW1</accession>
<evidence type="ECO:0000256" key="6">
    <source>
        <dbReference type="ARBA" id="ARBA00022989"/>
    </source>
</evidence>
<dbReference type="PANTHER" id="PTHR47529:SF1">
    <property type="entry name" value="PERIPLASMIC CHAPERONE PPID"/>
    <property type="match status" value="1"/>
</dbReference>
<organism evidence="17 18">
    <name type="scientific">Chelatococcus albus</name>
    <dbReference type="NCBI Taxonomy" id="3047466"/>
    <lineage>
        <taxon>Bacteria</taxon>
        <taxon>Pseudomonadati</taxon>
        <taxon>Pseudomonadota</taxon>
        <taxon>Alphaproteobacteria</taxon>
        <taxon>Hyphomicrobiales</taxon>
        <taxon>Chelatococcaceae</taxon>
        <taxon>Chelatococcus</taxon>
    </lineage>
</organism>
<comment type="similarity">
    <text evidence="11">Belongs to the PpiD chaperone family.</text>
</comment>
<evidence type="ECO:0000256" key="12">
    <source>
        <dbReference type="ARBA" id="ARBA00040743"/>
    </source>
</evidence>
<dbReference type="PANTHER" id="PTHR47529">
    <property type="entry name" value="PEPTIDYL-PROLYL CIS-TRANS ISOMERASE D"/>
    <property type="match status" value="1"/>
</dbReference>
<comment type="subcellular location">
    <subcellularLocation>
        <location evidence="1">Cell inner membrane</location>
        <topology evidence="1">Single-pass type II membrane protein</topology>
        <orientation evidence="1">Periplasmic side</orientation>
    </subcellularLocation>
</comment>
<comment type="caution">
    <text evidence="17">The sequence shown here is derived from an EMBL/GenBank/DDBJ whole genome shotgun (WGS) entry which is preliminary data.</text>
</comment>
<evidence type="ECO:0000256" key="2">
    <source>
        <dbReference type="ARBA" id="ARBA00018370"/>
    </source>
</evidence>
<evidence type="ECO:0000256" key="3">
    <source>
        <dbReference type="ARBA" id="ARBA00022475"/>
    </source>
</evidence>
<evidence type="ECO:0000256" key="10">
    <source>
        <dbReference type="ARBA" id="ARBA00031484"/>
    </source>
</evidence>
<keyword evidence="14" id="KW-0413">Isomerase</keyword>
<evidence type="ECO:0000313" key="18">
    <source>
        <dbReference type="Proteomes" id="UP001321492"/>
    </source>
</evidence>
<evidence type="ECO:0000256" key="7">
    <source>
        <dbReference type="ARBA" id="ARBA00023136"/>
    </source>
</evidence>
<dbReference type="InterPro" id="IPR000297">
    <property type="entry name" value="PPIase_PpiC"/>
</dbReference>
<evidence type="ECO:0000256" key="14">
    <source>
        <dbReference type="PROSITE-ProRule" id="PRU00278"/>
    </source>
</evidence>
<keyword evidence="3" id="KW-1003">Cell membrane</keyword>
<sequence length="635" mass="68473">MLKGFRKAGQSWLGKLLIAVMFGFLILSFAIWGVGDIFRGYGSNTVATVGSTEISVETVRQTYQNELQTLSRRFRRAITPEAARAIGLDQQVLARLVTEATLDERARAMGLAASDEAIARSIREDPTFRNAAGQFDRLAFDDILRASGLTEAGYVREQRRVMTRREIADGVAGGTNVPLAMREALHRYGAERRAADYVVLPAAAAGEIDKPGDAALKTYFEERKTSFRAPEYRKVTLLALTPESVARPADVSDADARARYAQIKDRFGSPERRKIQQIVFPSEAEARAASDKIRGGATFEAVAAERGIAEKDLELGTFARTQLFDEAVAAAAFALPEGGVSPPVAGRFGIVLVRVVTIEPERVKPFEEVAGEVKAEVARERARTAIVDLHDRIEDLRAAAKPLPEIASTVASTARTIEAVDRNGLDKAGQAIGGLPDKDALLAAVFASDIGVDNEALRLQDGGYLWFDVAGIEPARDRALDEVRDEVVKQWTADEVARRLSDKARGLVERLDKGEAFAAVAASVNLPVKKAEGLARSTPKDDLTASVVGQIFATPAGKAGSAALGDGEARVVFRVIAATVPPLVTSTQQAENLEQQLRIALTDDLLSQYVARLQADLGVRINQQALRNALGGGEF</sequence>
<dbReference type="Gene3D" id="3.10.50.40">
    <property type="match status" value="1"/>
</dbReference>
<evidence type="ECO:0000256" key="5">
    <source>
        <dbReference type="ARBA" id="ARBA00022692"/>
    </source>
</evidence>
<keyword evidence="14" id="KW-0697">Rotamase</keyword>
<dbReference type="Proteomes" id="UP001321492">
    <property type="component" value="Unassembled WGS sequence"/>
</dbReference>
<evidence type="ECO:0000313" key="17">
    <source>
        <dbReference type="EMBL" id="MDJ1156855.1"/>
    </source>
</evidence>
<evidence type="ECO:0000256" key="11">
    <source>
        <dbReference type="ARBA" id="ARBA00038408"/>
    </source>
</evidence>
<dbReference type="Gene3D" id="1.10.4030.10">
    <property type="entry name" value="Porin chaperone SurA, peptide-binding domain"/>
    <property type="match status" value="1"/>
</dbReference>
<gene>
    <name evidence="17" type="ORF">QNA08_01165</name>
</gene>
<keyword evidence="7 15" id="KW-0472">Membrane</keyword>
<evidence type="ECO:0000256" key="4">
    <source>
        <dbReference type="ARBA" id="ARBA00022519"/>
    </source>
</evidence>
<keyword evidence="8" id="KW-0143">Chaperone</keyword>
<keyword evidence="18" id="KW-1185">Reference proteome</keyword>
<evidence type="ECO:0000256" key="1">
    <source>
        <dbReference type="ARBA" id="ARBA00004382"/>
    </source>
</evidence>
<protein>
    <recommendedName>
        <fullName evidence="2">Parvulin-like PPIase</fullName>
    </recommendedName>
    <alternativeName>
        <fullName evidence="9">Peptidyl-prolyl cis-trans isomerase plp</fullName>
    </alternativeName>
    <alternativeName>
        <fullName evidence="12">Periplasmic chaperone PpiD</fullName>
    </alternativeName>
    <alternativeName>
        <fullName evidence="13">Periplasmic folding chaperone</fullName>
    </alternativeName>
    <alternativeName>
        <fullName evidence="10">Rotamase plp</fullName>
    </alternativeName>
</protein>
<keyword evidence="6 15" id="KW-1133">Transmembrane helix</keyword>
<dbReference type="RefSeq" id="WP_283738850.1">
    <property type="nucleotide sequence ID" value="NZ_JASJEV010000001.1"/>
</dbReference>
<name>A0ABT7ABW1_9HYPH</name>
<evidence type="ECO:0000256" key="8">
    <source>
        <dbReference type="ARBA" id="ARBA00023186"/>
    </source>
</evidence>
<dbReference type="EMBL" id="JASJEV010000001">
    <property type="protein sequence ID" value="MDJ1156855.1"/>
    <property type="molecule type" value="Genomic_DNA"/>
</dbReference>
<reference evidence="17 18" key="1">
    <citation type="submission" date="2023-05" db="EMBL/GenBank/DDBJ databases">
        <title>Chelatococcus sp. nov., a moderately thermophilic bacterium isolated from hot spring microbial mat.</title>
        <authorList>
            <person name="Hu C.-J."/>
            <person name="Li W.-J."/>
        </authorList>
    </citation>
    <scope>NUCLEOTIDE SEQUENCE [LARGE SCALE GENOMIC DNA]</scope>
    <source>
        <strain evidence="17 18">SYSU G07232</strain>
    </source>
</reference>
<dbReference type="InterPro" id="IPR046357">
    <property type="entry name" value="PPIase_dom_sf"/>
</dbReference>
<dbReference type="InterPro" id="IPR052029">
    <property type="entry name" value="PpiD_chaperone"/>
</dbReference>
<dbReference type="Pfam" id="PF13145">
    <property type="entry name" value="Rotamase_2"/>
    <property type="match status" value="1"/>
</dbReference>
<dbReference type="SUPFAM" id="SSF54534">
    <property type="entry name" value="FKBP-like"/>
    <property type="match status" value="1"/>
</dbReference>